<evidence type="ECO:0000259" key="11">
    <source>
        <dbReference type="Pfam" id="PF09606"/>
    </source>
</evidence>
<evidence type="ECO:0000256" key="4">
    <source>
        <dbReference type="ARBA" id="ARBA00023015"/>
    </source>
</evidence>
<reference evidence="13" key="1">
    <citation type="submission" date="2022-11" db="EMBL/GenBank/DDBJ databases">
        <authorList>
            <person name="Kikuchi T."/>
        </authorList>
    </citation>
    <scope>NUCLEOTIDE SEQUENCE</scope>
    <source>
        <strain evidence="13">PS1010</strain>
    </source>
</reference>
<gene>
    <name evidence="9" type="primary">MED15</name>
    <name evidence="13" type="ORF">CAMP_LOCUS7830</name>
</gene>
<keyword evidence="7 9" id="KW-0539">Nucleus</keyword>
<feature type="compositionally biased region" description="Polar residues" evidence="10">
    <location>
        <begin position="318"/>
        <end position="336"/>
    </location>
</feature>
<feature type="region of interest" description="Disordered" evidence="10">
    <location>
        <begin position="566"/>
        <end position="617"/>
    </location>
</feature>
<feature type="compositionally biased region" description="Gly residues" evidence="10">
    <location>
        <begin position="192"/>
        <end position="204"/>
    </location>
</feature>
<evidence type="ECO:0000256" key="9">
    <source>
        <dbReference type="RuleBase" id="RU364148"/>
    </source>
</evidence>
<organism evidence="13 14">
    <name type="scientific">Caenorhabditis angaria</name>
    <dbReference type="NCBI Taxonomy" id="860376"/>
    <lineage>
        <taxon>Eukaryota</taxon>
        <taxon>Metazoa</taxon>
        <taxon>Ecdysozoa</taxon>
        <taxon>Nematoda</taxon>
        <taxon>Chromadorea</taxon>
        <taxon>Rhabditida</taxon>
        <taxon>Rhabditina</taxon>
        <taxon>Rhabditomorpha</taxon>
        <taxon>Rhabditoidea</taxon>
        <taxon>Rhabditidae</taxon>
        <taxon>Peloderinae</taxon>
        <taxon>Caenorhabditis</taxon>
    </lineage>
</organism>
<comment type="subunit">
    <text evidence="9">Component of the Mediator complex.</text>
</comment>
<comment type="function">
    <text evidence="9">Component of the Mediator complex, a coactivator involved in the regulated transcription of nearly all RNA polymerase II-dependent genes. Mediator functions as a bridge to convey information from gene-specific regulatory proteins to the basal RNA polymerase II transcription machinery. Mediator is recruited to promoters by direct interactions with regulatory proteins and serves as a scaffold for the assembly of a functional preinitiation complex with RNA polymerase II and the general transcription factors.</text>
</comment>
<evidence type="ECO:0000313" key="13">
    <source>
        <dbReference type="EMBL" id="CAI5445193.1"/>
    </source>
</evidence>
<keyword evidence="5 9" id="KW-0010">Activator</keyword>
<dbReference type="AlphaFoldDB" id="A0A9P1N091"/>
<keyword evidence="4 9" id="KW-0805">Transcription regulation</keyword>
<evidence type="ECO:0000256" key="1">
    <source>
        <dbReference type="ARBA" id="ARBA00004123"/>
    </source>
</evidence>
<dbReference type="InterPro" id="IPR048386">
    <property type="entry name" value="Med15_C"/>
</dbReference>
<dbReference type="GO" id="GO:0005634">
    <property type="term" value="C:nucleus"/>
    <property type="evidence" value="ECO:0007669"/>
    <property type="project" value="UniProtKB-SubCell"/>
</dbReference>
<feature type="domain" description="ARC105/Med15 mediator subunit C-terminal" evidence="12">
    <location>
        <begin position="669"/>
        <end position="770"/>
    </location>
</feature>
<comment type="subcellular location">
    <subcellularLocation>
        <location evidence="1 9">Nucleus</location>
    </subcellularLocation>
</comment>
<dbReference type="InterPro" id="IPR019087">
    <property type="entry name" value="Med15_N"/>
</dbReference>
<evidence type="ECO:0000256" key="5">
    <source>
        <dbReference type="ARBA" id="ARBA00023159"/>
    </source>
</evidence>
<evidence type="ECO:0000256" key="10">
    <source>
        <dbReference type="SAM" id="MobiDB-lite"/>
    </source>
</evidence>
<evidence type="ECO:0000259" key="12">
    <source>
        <dbReference type="Pfam" id="PF21539"/>
    </source>
</evidence>
<dbReference type="InterPro" id="IPR036529">
    <property type="entry name" value="KIX_dom_sf"/>
</dbReference>
<comment type="similarity">
    <text evidence="2 9">Belongs to the Mediator complex subunit 15 family.</text>
</comment>
<feature type="compositionally biased region" description="Gly residues" evidence="10">
    <location>
        <begin position="343"/>
        <end position="354"/>
    </location>
</feature>
<proteinExistence type="inferred from homology"/>
<dbReference type="GO" id="GO:0003712">
    <property type="term" value="F:transcription coregulator activity"/>
    <property type="evidence" value="ECO:0007669"/>
    <property type="project" value="InterPro"/>
</dbReference>
<evidence type="ECO:0000256" key="6">
    <source>
        <dbReference type="ARBA" id="ARBA00023163"/>
    </source>
</evidence>
<accession>A0A9P1N091</accession>
<sequence length="800" mass="85513">MTDDDWPSAKFREHVINRLEPELARNRQNAPNLPVPGDARQVEEYVFAKCMSKDEYMRTIAKVINAINCNSKSAAVPSVLQPNQFHSPPCSTAQNGNGGGVTPTSTPSSYRAAVPPDPQPTSAQARNPATSSVATTQASTTPASIPTPMSQMPPSFPSPEMRPFSTTSSAGPPSQNGAIAPPTMGQPPPQMGGYGNNGGAGYGGMPPMYQEPPTRDRKPGKMVEPAAAGRPPWDSQGHLYQPPQWGPGPTGHPQMHGYPTGPMNNGQGGNGPLAHQQHNSSAVAGSSGASSSANPAPSSSSSASAAASSSVLENLINQPQYPGHHANSQNPGQLPPSQNGQVNGNGGNGTGGVGSTMSPEEQMIYSNKLRKLRPHVDNLRMRANQCEAEGNRDAAQKLEVMMAVLDGRRFVSLEYLNHLECWIQKKAEFLAGAAPLSHISPHPQQHPQQHRQGMPLDMMNGGGPVDHGMYHNGPPNPYAQQQQNGYGGGGMGQPPHHQMHPQQQMWHHQQQQYQRNQQEMMMGGPGPMHMYGMPHEMASPMGVGGPAHRHAPYPNPAMRNNMRTMSGSGAGQIGRSDRNSIGMASNSSSSSLNQMGVGGGKMSNGGGGTSNSSGLGSGLSGLEDFTYDDFLPNPDSLTSSIHSGHGMGGMQMTPQNNQNSNVGGGRPVLNEAARKEMQTMESRFDINMNTERHDANHVIVSVKQRNQPFPPLRLVIPSNYPAGTVSVDRAAIDIDSYLYDDLQNVVHERLLQPGLTTITDYLNAWEEQVTRYCQNQSQSGGMLDTAFGNDFFYDNLSTGF</sequence>
<feature type="compositionally biased region" description="Low complexity" evidence="10">
    <location>
        <begin position="493"/>
        <end position="510"/>
    </location>
</feature>
<dbReference type="Proteomes" id="UP001152747">
    <property type="component" value="Unassembled WGS sequence"/>
</dbReference>
<feature type="compositionally biased region" description="Gly residues" evidence="10">
    <location>
        <begin position="596"/>
        <end position="617"/>
    </location>
</feature>
<dbReference type="GO" id="GO:0006355">
    <property type="term" value="P:regulation of DNA-templated transcription"/>
    <property type="evidence" value="ECO:0007669"/>
    <property type="project" value="InterPro"/>
</dbReference>
<evidence type="ECO:0000256" key="3">
    <source>
        <dbReference type="ARBA" id="ARBA00019613"/>
    </source>
</evidence>
<feature type="region of interest" description="Disordered" evidence="10">
    <location>
        <begin position="318"/>
        <end position="358"/>
    </location>
</feature>
<dbReference type="Pfam" id="PF09606">
    <property type="entry name" value="Med15_N"/>
    <property type="match status" value="1"/>
</dbReference>
<feature type="compositionally biased region" description="Low complexity" evidence="10">
    <location>
        <begin position="128"/>
        <end position="161"/>
    </location>
</feature>
<evidence type="ECO:0000313" key="14">
    <source>
        <dbReference type="Proteomes" id="UP001152747"/>
    </source>
</evidence>
<dbReference type="FunFam" id="1.10.246.20:FF:000006">
    <property type="entry name" value="Mediator of RNA polymerase II transcription subunit 15"/>
    <property type="match status" value="1"/>
</dbReference>
<dbReference type="Gene3D" id="1.10.246.20">
    <property type="entry name" value="Coactivator CBP, KIX domain"/>
    <property type="match status" value="1"/>
</dbReference>
<evidence type="ECO:0000256" key="2">
    <source>
        <dbReference type="ARBA" id="ARBA00009807"/>
    </source>
</evidence>
<feature type="domain" description="Mediator of RNA polymerase II transcription subunit 15 N-terminal" evidence="11">
    <location>
        <begin position="3"/>
        <end position="76"/>
    </location>
</feature>
<feature type="compositionally biased region" description="Polar residues" evidence="10">
    <location>
        <begin position="86"/>
        <end position="95"/>
    </location>
</feature>
<protein>
    <recommendedName>
        <fullName evidence="3 9">Mediator of RNA polymerase II transcription subunit 15</fullName>
    </recommendedName>
    <alternativeName>
        <fullName evidence="8 9">Mediator complex subunit 15</fullName>
    </alternativeName>
</protein>
<dbReference type="EMBL" id="CANHGI010000003">
    <property type="protein sequence ID" value="CAI5445193.1"/>
    <property type="molecule type" value="Genomic_DNA"/>
</dbReference>
<feature type="region of interest" description="Disordered" evidence="10">
    <location>
        <begin position="86"/>
        <end position="305"/>
    </location>
</feature>
<feature type="compositionally biased region" description="Low complexity" evidence="10">
    <location>
        <begin position="279"/>
        <end position="305"/>
    </location>
</feature>
<feature type="compositionally biased region" description="Polar residues" evidence="10">
    <location>
        <begin position="164"/>
        <end position="177"/>
    </location>
</feature>
<dbReference type="Pfam" id="PF21539">
    <property type="entry name" value="Med15_C"/>
    <property type="match status" value="1"/>
</dbReference>
<dbReference type="OrthoDB" id="10055322at2759"/>
<comment type="caution">
    <text evidence="13">The sequence shown here is derived from an EMBL/GenBank/DDBJ whole genome shotgun (WGS) entry which is preliminary data.</text>
</comment>
<evidence type="ECO:0000256" key="7">
    <source>
        <dbReference type="ARBA" id="ARBA00023242"/>
    </source>
</evidence>
<evidence type="ECO:0000256" key="8">
    <source>
        <dbReference type="ARBA" id="ARBA00032016"/>
    </source>
</evidence>
<keyword evidence="14" id="KW-1185">Reference proteome</keyword>
<keyword evidence="6 9" id="KW-0804">Transcription</keyword>
<feature type="region of interest" description="Disordered" evidence="10">
    <location>
        <begin position="476"/>
        <end position="510"/>
    </location>
</feature>
<name>A0A9P1N091_9PELO</name>